<keyword evidence="3" id="KW-0547">Nucleotide-binding</keyword>
<feature type="signal peptide" evidence="2">
    <location>
        <begin position="1"/>
        <end position="22"/>
    </location>
</feature>
<dbReference type="EMBL" id="JBHRTF010000002">
    <property type="protein sequence ID" value="MFC3114506.1"/>
    <property type="molecule type" value="Genomic_DNA"/>
</dbReference>
<protein>
    <submittedName>
        <fullName evidence="3">Helicase</fullName>
    </submittedName>
</protein>
<accession>A0ABV7FAC0</accession>
<comment type="caution">
    <text evidence="3">The sequence shown here is derived from an EMBL/GenBank/DDBJ whole genome shotgun (WGS) entry which is preliminary data.</text>
</comment>
<evidence type="ECO:0000256" key="1">
    <source>
        <dbReference type="SAM" id="MobiDB-lite"/>
    </source>
</evidence>
<feature type="compositionally biased region" description="Basic and acidic residues" evidence="1">
    <location>
        <begin position="155"/>
        <end position="170"/>
    </location>
</feature>
<name>A0ABV7FAC0_9GAMM</name>
<keyword evidence="2" id="KW-0732">Signal</keyword>
<evidence type="ECO:0000256" key="2">
    <source>
        <dbReference type="SAM" id="SignalP"/>
    </source>
</evidence>
<dbReference type="InterPro" id="IPR036444">
    <property type="entry name" value="PLipase_A2_dom_sf"/>
</dbReference>
<keyword evidence="3" id="KW-0067">ATP-binding</keyword>
<dbReference type="Proteomes" id="UP001595555">
    <property type="component" value="Unassembled WGS sequence"/>
</dbReference>
<evidence type="ECO:0000313" key="4">
    <source>
        <dbReference type="Proteomes" id="UP001595555"/>
    </source>
</evidence>
<gene>
    <name evidence="3" type="ORF">ACFODX_02990</name>
</gene>
<dbReference type="PROSITE" id="PS51257">
    <property type="entry name" value="PROKAR_LIPOPROTEIN"/>
    <property type="match status" value="1"/>
</dbReference>
<feature type="chain" id="PRO_5046594837" evidence="2">
    <location>
        <begin position="23"/>
        <end position="181"/>
    </location>
</feature>
<feature type="region of interest" description="Disordered" evidence="1">
    <location>
        <begin position="155"/>
        <end position="181"/>
    </location>
</feature>
<keyword evidence="3" id="KW-0378">Hydrolase</keyword>
<keyword evidence="4" id="KW-1185">Reference proteome</keyword>
<reference evidence="4" key="1">
    <citation type="journal article" date="2019" name="Int. J. Syst. Evol. Microbiol.">
        <title>The Global Catalogue of Microorganisms (GCM) 10K type strain sequencing project: providing services to taxonomists for standard genome sequencing and annotation.</title>
        <authorList>
            <consortium name="The Broad Institute Genomics Platform"/>
            <consortium name="The Broad Institute Genome Sequencing Center for Infectious Disease"/>
            <person name="Wu L."/>
            <person name="Ma J."/>
        </authorList>
    </citation>
    <scope>NUCLEOTIDE SEQUENCE [LARGE SCALE GENOMIC DNA]</scope>
    <source>
        <strain evidence="4">KCTC 52237</strain>
    </source>
</reference>
<proteinExistence type="predicted"/>
<organism evidence="3 4">
    <name type="scientific">Cellvibrio fontiphilus</name>
    <dbReference type="NCBI Taxonomy" id="1815559"/>
    <lineage>
        <taxon>Bacteria</taxon>
        <taxon>Pseudomonadati</taxon>
        <taxon>Pseudomonadota</taxon>
        <taxon>Gammaproteobacteria</taxon>
        <taxon>Cellvibrionales</taxon>
        <taxon>Cellvibrionaceae</taxon>
        <taxon>Cellvibrio</taxon>
    </lineage>
</organism>
<keyword evidence="3" id="KW-0347">Helicase</keyword>
<sequence>MRLFLLTALFVATAGCSSLLHASELKPFTTDGCSLWIDGTPEQPNLWRHCCVAHDLAYWLGGSKADRKKADEDILACVKQAQGPGMAKYIYTNVRWGGSPYWMNHYRWGYGWDYLDGVWPRGYKVPTAQEQVLIDQAMPAALALIAADALEHSTDNLPKHNTDNVPKHNTDNPPQDAKSSD</sequence>
<dbReference type="GO" id="GO:0004386">
    <property type="term" value="F:helicase activity"/>
    <property type="evidence" value="ECO:0007669"/>
    <property type="project" value="UniProtKB-KW"/>
</dbReference>
<dbReference type="RefSeq" id="WP_378115911.1">
    <property type="nucleotide sequence ID" value="NZ_JBHRTF010000002.1"/>
</dbReference>
<dbReference type="SUPFAM" id="SSF48619">
    <property type="entry name" value="Phospholipase A2, PLA2"/>
    <property type="match status" value="1"/>
</dbReference>
<evidence type="ECO:0000313" key="3">
    <source>
        <dbReference type="EMBL" id="MFC3114506.1"/>
    </source>
</evidence>